<feature type="region of interest" description="Disordered" evidence="1">
    <location>
        <begin position="192"/>
        <end position="268"/>
    </location>
</feature>
<dbReference type="Proteomes" id="UP001318040">
    <property type="component" value="Chromosome 21"/>
</dbReference>
<dbReference type="AlphaFoldDB" id="A0AAJ7WXU4"/>
<evidence type="ECO:0000313" key="4">
    <source>
        <dbReference type="RefSeq" id="XP_032814056.1"/>
    </source>
</evidence>
<dbReference type="PANTHER" id="PTHR33963:SF2">
    <property type="entry name" value="MKRN2 OPPOSITE STRAND PROTEIN"/>
    <property type="match status" value="1"/>
</dbReference>
<organism evidence="3 4">
    <name type="scientific">Petromyzon marinus</name>
    <name type="common">Sea lamprey</name>
    <dbReference type="NCBI Taxonomy" id="7757"/>
    <lineage>
        <taxon>Eukaryota</taxon>
        <taxon>Metazoa</taxon>
        <taxon>Chordata</taxon>
        <taxon>Craniata</taxon>
        <taxon>Vertebrata</taxon>
        <taxon>Cyclostomata</taxon>
        <taxon>Hyperoartia</taxon>
        <taxon>Petromyzontiformes</taxon>
        <taxon>Petromyzontidae</taxon>
        <taxon>Petromyzon</taxon>
    </lineage>
</organism>
<keyword evidence="3" id="KW-1185">Reference proteome</keyword>
<sequence length="312" mass="33125">MSAGPPPSLVVFSHCGPRVVVGVRVPPLCPLCGASLEGVPLSEPPVSLRAPLSSAHSSPHQLAVRPTRGDFLTDYHEGVDLHVGISDSQGGVFHFWEGGVSRDACGWGSCVCVPLLDCIAPQGSEEPWGGGWGAWGWGLGGGWGAGNPLWDSHLEAMAQSVEWSSESYEELAHNCFDFALAFLALVQQRLAPPARGSPTEPTTGRTQPTSRERWREEESGGRGVRRRRRSEEGVSDSASVSASDAASDAASGSLSNSASDSSASVPGRERARLRLVERVLVPATRRVSRYLTVLAHVLAHGYYLASELPPDT</sequence>
<dbReference type="InterPro" id="IPR032016">
    <property type="entry name" value="MKRN2OS-like"/>
</dbReference>
<evidence type="ECO:0000313" key="3">
    <source>
        <dbReference type="Proteomes" id="UP001318040"/>
    </source>
</evidence>
<feature type="domain" description="MKRN2 opposite strand protein-like C-terminal" evidence="2">
    <location>
        <begin position="149"/>
        <end position="188"/>
    </location>
</feature>
<dbReference type="CTD" id="100129480"/>
<reference evidence="4" key="1">
    <citation type="submission" date="2025-08" db="UniProtKB">
        <authorList>
            <consortium name="RefSeq"/>
        </authorList>
    </citation>
    <scope>IDENTIFICATION</scope>
    <source>
        <tissue evidence="4">Sperm</tissue>
    </source>
</reference>
<accession>A0AAJ7WXU4</accession>
<evidence type="ECO:0000259" key="2">
    <source>
        <dbReference type="Pfam" id="PF16044"/>
    </source>
</evidence>
<dbReference type="KEGG" id="pmrn:116944506"/>
<feature type="domain" description="MKRN2 opposite strand protein-like C-terminal" evidence="2">
    <location>
        <begin position="45"/>
        <end position="114"/>
    </location>
</feature>
<proteinExistence type="predicted"/>
<dbReference type="RefSeq" id="XP_032814056.1">
    <property type="nucleotide sequence ID" value="XM_032958165.1"/>
</dbReference>
<name>A0AAJ7WXU4_PETMA</name>
<dbReference type="PANTHER" id="PTHR33963">
    <property type="entry name" value="MKRN2 OPPOSITE STRAND PROTEIN"/>
    <property type="match status" value="1"/>
</dbReference>
<gene>
    <name evidence="4" type="primary">MKRN2OS</name>
</gene>
<feature type="compositionally biased region" description="Low complexity" evidence="1">
    <location>
        <begin position="235"/>
        <end position="264"/>
    </location>
</feature>
<feature type="compositionally biased region" description="Basic and acidic residues" evidence="1">
    <location>
        <begin position="210"/>
        <end position="220"/>
    </location>
</feature>
<evidence type="ECO:0000256" key="1">
    <source>
        <dbReference type="SAM" id="MobiDB-lite"/>
    </source>
</evidence>
<dbReference type="InterPro" id="IPR053921">
    <property type="entry name" value="MKRN2OS-like_C"/>
</dbReference>
<feature type="compositionally biased region" description="Polar residues" evidence="1">
    <location>
        <begin position="199"/>
        <end position="209"/>
    </location>
</feature>
<dbReference type="Pfam" id="PF16044">
    <property type="entry name" value="DUF4796_C"/>
    <property type="match status" value="2"/>
</dbReference>
<protein>
    <submittedName>
        <fullName evidence="4">MKRN2 opposite strand protein</fullName>
    </submittedName>
</protein>